<evidence type="ECO:0000313" key="4">
    <source>
        <dbReference type="Proteomes" id="UP000069940"/>
    </source>
</evidence>
<proteinExistence type="predicted"/>
<dbReference type="RefSeq" id="XP_019526585.3">
    <property type="nucleotide sequence ID" value="XM_019671040.3"/>
</dbReference>
<sequence>MQYIRERLSLNLPTNHNTESSSGLNYGSTNVPDTTDTPPRPPSRKTRDGTKLSEVIVSPTISTISESVSQHGSIQPGSTYVTPFQSPVVSEKWSPHSASTEKSPTSVDSVHFQSHNQYVGYPSRYPTPVTNGYVNHSFVDATGSTATNLNRNSHQTQVLHEHYWTWSCRCRRQFTNREKVLLLIICFLLLIIGGLSAYLGLSDSGNPLPGGLLTPGVLQLKIEERA</sequence>
<keyword evidence="2" id="KW-0812">Transmembrane</keyword>
<keyword evidence="4" id="KW-1185">Reference proteome</keyword>
<keyword evidence="2" id="KW-0472">Membrane</keyword>
<dbReference type="Proteomes" id="UP000069940">
    <property type="component" value="Unassembled WGS sequence"/>
</dbReference>
<evidence type="ECO:0000256" key="2">
    <source>
        <dbReference type="SAM" id="Phobius"/>
    </source>
</evidence>
<evidence type="ECO:0000256" key="1">
    <source>
        <dbReference type="SAM" id="MobiDB-lite"/>
    </source>
</evidence>
<name>A0ABM1ZPG2_AEDAL</name>
<dbReference type="GeneID" id="109398654"/>
<reference evidence="3" key="2">
    <citation type="submission" date="2025-05" db="UniProtKB">
        <authorList>
            <consortium name="EnsemblMetazoa"/>
        </authorList>
    </citation>
    <scope>IDENTIFICATION</scope>
    <source>
        <strain evidence="3">Foshan</strain>
    </source>
</reference>
<organism evidence="3 4">
    <name type="scientific">Aedes albopictus</name>
    <name type="common">Asian tiger mosquito</name>
    <name type="synonym">Stegomyia albopicta</name>
    <dbReference type="NCBI Taxonomy" id="7160"/>
    <lineage>
        <taxon>Eukaryota</taxon>
        <taxon>Metazoa</taxon>
        <taxon>Ecdysozoa</taxon>
        <taxon>Arthropoda</taxon>
        <taxon>Hexapoda</taxon>
        <taxon>Insecta</taxon>
        <taxon>Pterygota</taxon>
        <taxon>Neoptera</taxon>
        <taxon>Endopterygota</taxon>
        <taxon>Diptera</taxon>
        <taxon>Nematocera</taxon>
        <taxon>Culicoidea</taxon>
        <taxon>Culicidae</taxon>
        <taxon>Culicinae</taxon>
        <taxon>Aedini</taxon>
        <taxon>Aedes</taxon>
        <taxon>Stegomyia</taxon>
    </lineage>
</organism>
<keyword evidence="2" id="KW-1133">Transmembrane helix</keyword>
<protein>
    <submittedName>
        <fullName evidence="3">Uncharacterized protein</fullName>
    </submittedName>
</protein>
<evidence type="ECO:0000313" key="3">
    <source>
        <dbReference type="EnsemblMetazoa" id="AALFPA23_020417.P30137"/>
    </source>
</evidence>
<feature type="region of interest" description="Disordered" evidence="1">
    <location>
        <begin position="1"/>
        <end position="51"/>
    </location>
</feature>
<dbReference type="EnsemblMetazoa" id="AALFPA23_020417.R30137">
    <property type="protein sequence ID" value="AALFPA23_020417.P30137"/>
    <property type="gene ID" value="AALFPA23_020417"/>
</dbReference>
<feature type="compositionally biased region" description="Polar residues" evidence="1">
    <location>
        <begin position="11"/>
        <end position="31"/>
    </location>
</feature>
<feature type="transmembrane region" description="Helical" evidence="2">
    <location>
        <begin position="180"/>
        <end position="201"/>
    </location>
</feature>
<dbReference type="EnsemblMetazoa" id="AALFPA23_020417.R30138">
    <property type="protein sequence ID" value="AALFPA23_020417.P30138"/>
    <property type="gene ID" value="AALFPA23_020417"/>
</dbReference>
<reference evidence="4" key="1">
    <citation type="journal article" date="2015" name="Proc. Natl. Acad. Sci. U.S.A.">
        <title>Genome sequence of the Asian Tiger mosquito, Aedes albopictus, reveals insights into its biology, genetics, and evolution.</title>
        <authorList>
            <person name="Chen X.G."/>
            <person name="Jiang X."/>
            <person name="Gu J."/>
            <person name="Xu M."/>
            <person name="Wu Y."/>
            <person name="Deng Y."/>
            <person name="Zhang C."/>
            <person name="Bonizzoni M."/>
            <person name="Dermauw W."/>
            <person name="Vontas J."/>
            <person name="Armbruster P."/>
            <person name="Huang X."/>
            <person name="Yang Y."/>
            <person name="Zhang H."/>
            <person name="He W."/>
            <person name="Peng H."/>
            <person name="Liu Y."/>
            <person name="Wu K."/>
            <person name="Chen J."/>
            <person name="Lirakis M."/>
            <person name="Topalis P."/>
            <person name="Van Leeuwen T."/>
            <person name="Hall A.B."/>
            <person name="Jiang X."/>
            <person name="Thorpe C."/>
            <person name="Mueller R.L."/>
            <person name="Sun C."/>
            <person name="Waterhouse R.M."/>
            <person name="Yan G."/>
            <person name="Tu Z.J."/>
            <person name="Fang X."/>
            <person name="James A.A."/>
        </authorList>
    </citation>
    <scope>NUCLEOTIDE SEQUENCE [LARGE SCALE GENOMIC DNA]</scope>
    <source>
        <strain evidence="4">Foshan</strain>
    </source>
</reference>
<dbReference type="RefSeq" id="XP_019526586.3">
    <property type="nucleotide sequence ID" value="XM_019671041.3"/>
</dbReference>
<accession>A0ABM1ZPG2</accession>